<keyword evidence="2 5" id="KW-0808">Transferase</keyword>
<dbReference type="Gene3D" id="3.40.50.2000">
    <property type="entry name" value="Glycogen Phosphorylase B"/>
    <property type="match status" value="2"/>
</dbReference>
<evidence type="ECO:0000256" key="2">
    <source>
        <dbReference type="ARBA" id="ARBA00022679"/>
    </source>
</evidence>
<keyword evidence="6" id="KW-1185">Reference proteome</keyword>
<evidence type="ECO:0000259" key="4">
    <source>
        <dbReference type="Pfam" id="PF13439"/>
    </source>
</evidence>
<comment type="caution">
    <text evidence="5">The sequence shown here is derived from an EMBL/GenBank/DDBJ whole genome shotgun (WGS) entry which is preliminary data.</text>
</comment>
<dbReference type="PANTHER" id="PTHR12526:SF510">
    <property type="entry name" value="D-INOSITOL 3-PHOSPHATE GLYCOSYLTRANSFERASE"/>
    <property type="match status" value="1"/>
</dbReference>
<evidence type="ECO:0000256" key="1">
    <source>
        <dbReference type="ARBA" id="ARBA00022676"/>
    </source>
</evidence>
<feature type="domain" description="Glycosyltransferase subfamily 4-like N-terminal" evidence="4">
    <location>
        <begin position="15"/>
        <end position="174"/>
    </location>
</feature>
<name>A0ABU5U089_9CYAN</name>
<sequence length="394" mass="44489">MHLIALENQPSSTLGGQEFNLFGICKNLASRGHEVSLVYTEEGNLLESYGKFCKNLIPVKRYQLDRKNPVNMLRSSLDIVQDINKIHKGSEPVIFSNDFRSIFWGYSLSVFKRIPLVSYLQLPGTPFKLKWRPGLSGVHQFIAVSQVTKDRWVKFCGIDADKIDVIYNAIDTEKFSLNLSSENDLVSLHNHFNCGSKRVFSYLGRLNPNKGIEVLIQAFALLADRKTDVSLLIAGNPILEPTEDSPEARIAYRQSLEKMVHDLGIGEVVQFLGHVPNTPDLYRASDVTVVPSIWPDPCPRVVFEALASGTPVVGSRVGGIPEMMTGELSQYLVEPSCPEQLAEVLLSVADWRDFDPELGRRCRQYMLDHFSFQAMMDKIESILLKTIREYYQCQ</sequence>
<feature type="domain" description="Glycosyl transferase family 1" evidence="3">
    <location>
        <begin position="196"/>
        <end position="350"/>
    </location>
</feature>
<dbReference type="InterPro" id="IPR001296">
    <property type="entry name" value="Glyco_trans_1"/>
</dbReference>
<evidence type="ECO:0000313" key="5">
    <source>
        <dbReference type="EMBL" id="MEA5520326.1"/>
    </source>
</evidence>
<proteinExistence type="predicted"/>
<protein>
    <submittedName>
        <fullName evidence="5">Glycosyltransferase family 4 protein</fullName>
        <ecNumber evidence="5">2.4.-.-</ecNumber>
    </submittedName>
</protein>
<evidence type="ECO:0000313" key="6">
    <source>
        <dbReference type="Proteomes" id="UP001301728"/>
    </source>
</evidence>
<dbReference type="Proteomes" id="UP001301728">
    <property type="component" value="Unassembled WGS sequence"/>
</dbReference>
<dbReference type="GO" id="GO:0016757">
    <property type="term" value="F:glycosyltransferase activity"/>
    <property type="evidence" value="ECO:0007669"/>
    <property type="project" value="UniProtKB-KW"/>
</dbReference>
<dbReference type="Pfam" id="PF00534">
    <property type="entry name" value="Glycos_transf_1"/>
    <property type="match status" value="1"/>
</dbReference>
<reference evidence="5 6" key="1">
    <citation type="submission" date="2023-12" db="EMBL/GenBank/DDBJ databases">
        <title>Baltic Sea Cyanobacteria.</title>
        <authorList>
            <person name="Delbaje E."/>
            <person name="Fewer D.P."/>
            <person name="Shishido T.K."/>
        </authorList>
    </citation>
    <scope>NUCLEOTIDE SEQUENCE [LARGE SCALE GENOMIC DNA]</scope>
    <source>
        <strain evidence="5 6">CCNP 1315</strain>
    </source>
</reference>
<keyword evidence="1 5" id="KW-0328">Glycosyltransferase</keyword>
<dbReference type="PANTHER" id="PTHR12526">
    <property type="entry name" value="GLYCOSYLTRANSFERASE"/>
    <property type="match status" value="1"/>
</dbReference>
<dbReference type="SUPFAM" id="SSF53756">
    <property type="entry name" value="UDP-Glycosyltransferase/glycogen phosphorylase"/>
    <property type="match status" value="1"/>
</dbReference>
<accession>A0ABU5U089</accession>
<gene>
    <name evidence="5" type="ORF">VB854_15360</name>
</gene>
<dbReference type="EC" id="2.4.-.-" evidence="5"/>
<organism evidence="5 6">
    <name type="scientific">Limnoraphis robusta CCNP1315</name>
    <dbReference type="NCBI Taxonomy" id="3110306"/>
    <lineage>
        <taxon>Bacteria</taxon>
        <taxon>Bacillati</taxon>
        <taxon>Cyanobacteriota</taxon>
        <taxon>Cyanophyceae</taxon>
        <taxon>Oscillatoriophycideae</taxon>
        <taxon>Oscillatoriales</taxon>
        <taxon>Sirenicapillariaceae</taxon>
        <taxon>Limnoraphis</taxon>
    </lineage>
</organism>
<evidence type="ECO:0000259" key="3">
    <source>
        <dbReference type="Pfam" id="PF00534"/>
    </source>
</evidence>
<dbReference type="InterPro" id="IPR028098">
    <property type="entry name" value="Glyco_trans_4-like_N"/>
</dbReference>
<dbReference type="Pfam" id="PF13439">
    <property type="entry name" value="Glyco_transf_4"/>
    <property type="match status" value="1"/>
</dbReference>
<dbReference type="EMBL" id="JAYGHT010000078">
    <property type="protein sequence ID" value="MEA5520326.1"/>
    <property type="molecule type" value="Genomic_DNA"/>
</dbReference>
<dbReference type="CDD" id="cd03801">
    <property type="entry name" value="GT4_PimA-like"/>
    <property type="match status" value="1"/>
</dbReference>
<dbReference type="RefSeq" id="WP_323275731.1">
    <property type="nucleotide sequence ID" value="NZ_JAYGHT010000078.1"/>
</dbReference>